<dbReference type="AlphaFoldDB" id="A0A6J4QBA9"/>
<gene>
    <name evidence="2" type="ORF">AVDCRST_MAG03-3397</name>
</gene>
<dbReference type="EMBL" id="CADCUT010000204">
    <property type="protein sequence ID" value="CAA9433317.1"/>
    <property type="molecule type" value="Genomic_DNA"/>
</dbReference>
<evidence type="ECO:0000313" key="2">
    <source>
        <dbReference type="EMBL" id="CAA9433317.1"/>
    </source>
</evidence>
<accession>A0A6J4QBA9</accession>
<protein>
    <submittedName>
        <fullName evidence="2">Uncharacterized protein</fullName>
    </submittedName>
</protein>
<sequence>MGLGVQVASFGGFRVSGIRRAARSPTRHLGWSQGAARPRHPHSTTLETWNPKPDA</sequence>
<evidence type="ECO:0000256" key="1">
    <source>
        <dbReference type="SAM" id="MobiDB-lite"/>
    </source>
</evidence>
<reference evidence="2" key="1">
    <citation type="submission" date="2020-02" db="EMBL/GenBank/DDBJ databases">
        <authorList>
            <person name="Meier V. D."/>
        </authorList>
    </citation>
    <scope>NUCLEOTIDE SEQUENCE</scope>
    <source>
        <strain evidence="2">AVDCRST_MAG03</strain>
    </source>
</reference>
<feature type="region of interest" description="Disordered" evidence="1">
    <location>
        <begin position="22"/>
        <end position="55"/>
    </location>
</feature>
<organism evidence="2">
    <name type="scientific">uncultured Rubrobacteraceae bacterium</name>
    <dbReference type="NCBI Taxonomy" id="349277"/>
    <lineage>
        <taxon>Bacteria</taxon>
        <taxon>Bacillati</taxon>
        <taxon>Actinomycetota</taxon>
        <taxon>Rubrobacteria</taxon>
        <taxon>Rubrobacterales</taxon>
        <taxon>Rubrobacteraceae</taxon>
        <taxon>environmental samples</taxon>
    </lineage>
</organism>
<proteinExistence type="predicted"/>
<name>A0A6J4QBA9_9ACTN</name>